<dbReference type="GO" id="GO:0016746">
    <property type="term" value="F:acyltransferase activity"/>
    <property type="evidence" value="ECO:0007669"/>
    <property type="project" value="UniProtKB-KW"/>
</dbReference>
<gene>
    <name evidence="4" type="ORF">ACFSUQ_08405</name>
</gene>
<evidence type="ECO:0000256" key="2">
    <source>
        <dbReference type="ARBA" id="ARBA00023315"/>
    </source>
</evidence>
<proteinExistence type="predicted"/>
<feature type="domain" description="N-acetyltransferase" evidence="3">
    <location>
        <begin position="4"/>
        <end position="149"/>
    </location>
</feature>
<evidence type="ECO:0000313" key="5">
    <source>
        <dbReference type="Proteomes" id="UP001597453"/>
    </source>
</evidence>
<accession>A0ABW5RKU8</accession>
<sequence length="168" mass="18555">MNRITTRRARTADVVAIHALIAPYVEQNIILRKDLVVLYEAVQEFIVAEDEAGTILGCGALHVLWRDLGEIRTVATHPDAQGKGVGGSIVRGLVAAAKDLGLERLFCLTFETDFFAKYGFAAVDEHLVDESTYKEMLHSPDAGMAEFLDLPWVKPNTLGNTRMLMRLA</sequence>
<evidence type="ECO:0000259" key="3">
    <source>
        <dbReference type="PROSITE" id="PS51186"/>
    </source>
</evidence>
<organism evidence="4 5">
    <name type="scientific">Gulosibacter bifidus</name>
    <dbReference type="NCBI Taxonomy" id="272239"/>
    <lineage>
        <taxon>Bacteria</taxon>
        <taxon>Bacillati</taxon>
        <taxon>Actinomycetota</taxon>
        <taxon>Actinomycetes</taxon>
        <taxon>Micrococcales</taxon>
        <taxon>Microbacteriaceae</taxon>
        <taxon>Gulosibacter</taxon>
    </lineage>
</organism>
<dbReference type="InterPro" id="IPR000182">
    <property type="entry name" value="GNAT_dom"/>
</dbReference>
<dbReference type="Gene3D" id="3.40.630.30">
    <property type="match status" value="1"/>
</dbReference>
<dbReference type="PROSITE" id="PS51186">
    <property type="entry name" value="GNAT"/>
    <property type="match status" value="1"/>
</dbReference>
<dbReference type="InterPro" id="IPR016181">
    <property type="entry name" value="Acyl_CoA_acyltransferase"/>
</dbReference>
<dbReference type="EMBL" id="JBHUNF010000004">
    <property type="protein sequence ID" value="MFD2675311.1"/>
    <property type="molecule type" value="Genomic_DNA"/>
</dbReference>
<protein>
    <submittedName>
        <fullName evidence="4">Amino-acid N-acetyltransferase</fullName>
        <ecNumber evidence="4">2.3.1.1</ecNumber>
    </submittedName>
</protein>
<keyword evidence="1 4" id="KW-0808">Transferase</keyword>
<dbReference type="RefSeq" id="WP_066058693.1">
    <property type="nucleotide sequence ID" value="NZ_JBHUNF010000004.1"/>
</dbReference>
<dbReference type="PANTHER" id="PTHR30602">
    <property type="entry name" value="AMINO-ACID ACETYLTRANSFERASE"/>
    <property type="match status" value="1"/>
</dbReference>
<dbReference type="Pfam" id="PF00583">
    <property type="entry name" value="Acetyltransf_1"/>
    <property type="match status" value="1"/>
</dbReference>
<dbReference type="SUPFAM" id="SSF55729">
    <property type="entry name" value="Acyl-CoA N-acyltransferases (Nat)"/>
    <property type="match status" value="1"/>
</dbReference>
<dbReference type="Proteomes" id="UP001597453">
    <property type="component" value="Unassembled WGS sequence"/>
</dbReference>
<keyword evidence="2 4" id="KW-0012">Acyltransferase</keyword>
<dbReference type="PANTHER" id="PTHR30602:SF12">
    <property type="entry name" value="AMINO-ACID ACETYLTRANSFERASE NAGS1, CHLOROPLASTIC-RELATED"/>
    <property type="match status" value="1"/>
</dbReference>
<dbReference type="CDD" id="cd04301">
    <property type="entry name" value="NAT_SF"/>
    <property type="match status" value="1"/>
</dbReference>
<evidence type="ECO:0000256" key="1">
    <source>
        <dbReference type="ARBA" id="ARBA00022679"/>
    </source>
</evidence>
<name>A0ABW5RKU8_9MICO</name>
<dbReference type="InterPro" id="IPR010167">
    <property type="entry name" value="NH2A_AcTrfase"/>
</dbReference>
<reference evidence="5" key="1">
    <citation type="journal article" date="2019" name="Int. J. Syst. Evol. Microbiol.">
        <title>The Global Catalogue of Microorganisms (GCM) 10K type strain sequencing project: providing services to taxonomists for standard genome sequencing and annotation.</title>
        <authorList>
            <consortium name="The Broad Institute Genomics Platform"/>
            <consortium name="The Broad Institute Genome Sequencing Center for Infectious Disease"/>
            <person name="Wu L."/>
            <person name="Ma J."/>
        </authorList>
    </citation>
    <scope>NUCLEOTIDE SEQUENCE [LARGE SCALE GENOMIC DNA]</scope>
    <source>
        <strain evidence="5">TISTR 1511</strain>
    </source>
</reference>
<dbReference type="EC" id="2.3.1.1" evidence="4"/>
<evidence type="ECO:0000313" key="4">
    <source>
        <dbReference type="EMBL" id="MFD2675311.1"/>
    </source>
</evidence>
<comment type="caution">
    <text evidence="4">The sequence shown here is derived from an EMBL/GenBank/DDBJ whole genome shotgun (WGS) entry which is preliminary data.</text>
</comment>
<keyword evidence="5" id="KW-1185">Reference proteome</keyword>
<dbReference type="NCBIfam" id="NF005921">
    <property type="entry name" value="PRK07922.1"/>
    <property type="match status" value="1"/>
</dbReference>